<dbReference type="AlphaFoldDB" id="A0A9Q1EU33"/>
<feature type="domain" description="Endonuclease/exonuclease/phosphatase" evidence="5">
    <location>
        <begin position="24"/>
        <end position="150"/>
    </location>
</feature>
<dbReference type="EMBL" id="JAINUF010000012">
    <property type="protein sequence ID" value="KAJ8345076.1"/>
    <property type="molecule type" value="Genomic_DNA"/>
</dbReference>
<dbReference type="InterPro" id="IPR016202">
    <property type="entry name" value="DNase_I"/>
</dbReference>
<dbReference type="Proteomes" id="UP001152622">
    <property type="component" value="Chromosome 12"/>
</dbReference>
<reference evidence="6" key="1">
    <citation type="journal article" date="2023" name="Science">
        <title>Genome structures resolve the early diversification of teleost fishes.</title>
        <authorList>
            <person name="Parey E."/>
            <person name="Louis A."/>
            <person name="Montfort J."/>
            <person name="Bouchez O."/>
            <person name="Roques C."/>
            <person name="Iampietro C."/>
            <person name="Lluch J."/>
            <person name="Castinel A."/>
            <person name="Donnadieu C."/>
            <person name="Desvignes T."/>
            <person name="Floi Bucao C."/>
            <person name="Jouanno E."/>
            <person name="Wen M."/>
            <person name="Mejri S."/>
            <person name="Dirks R."/>
            <person name="Jansen H."/>
            <person name="Henkel C."/>
            <person name="Chen W.J."/>
            <person name="Zahm M."/>
            <person name="Cabau C."/>
            <person name="Klopp C."/>
            <person name="Thompson A.W."/>
            <person name="Robinson-Rechavi M."/>
            <person name="Braasch I."/>
            <person name="Lecointre G."/>
            <person name="Bobe J."/>
            <person name="Postlethwait J.H."/>
            <person name="Berthelot C."/>
            <person name="Roest Crollius H."/>
            <person name="Guiguen Y."/>
        </authorList>
    </citation>
    <scope>NUCLEOTIDE SEQUENCE</scope>
    <source>
        <strain evidence="6">WJC10195</strain>
    </source>
</reference>
<proteinExistence type="inferred from homology"/>
<comment type="similarity">
    <text evidence="1">Belongs to the DNase I family.</text>
</comment>
<keyword evidence="7" id="KW-1185">Reference proteome</keyword>
<dbReference type="OrthoDB" id="10061407at2759"/>
<evidence type="ECO:0000256" key="2">
    <source>
        <dbReference type="ARBA" id="ARBA00022722"/>
    </source>
</evidence>
<dbReference type="SUPFAM" id="SSF56219">
    <property type="entry name" value="DNase I-like"/>
    <property type="match status" value="1"/>
</dbReference>
<evidence type="ECO:0000256" key="1">
    <source>
        <dbReference type="ARBA" id="ARBA00007359"/>
    </source>
</evidence>
<gene>
    <name evidence="6" type="ORF">SKAU_G00292690</name>
</gene>
<accession>A0A9Q1EU33</accession>
<keyword evidence="2" id="KW-0540">Nuclease</keyword>
<dbReference type="InterPro" id="IPR005135">
    <property type="entry name" value="Endo/exonuclease/phosphatase"/>
</dbReference>
<dbReference type="GO" id="GO:0003677">
    <property type="term" value="F:DNA binding"/>
    <property type="evidence" value="ECO:0007669"/>
    <property type="project" value="TreeGrafter"/>
</dbReference>
<dbReference type="GO" id="GO:0005634">
    <property type="term" value="C:nucleus"/>
    <property type="evidence" value="ECO:0007669"/>
    <property type="project" value="TreeGrafter"/>
</dbReference>
<dbReference type="PANTHER" id="PTHR11371:SF29">
    <property type="entry name" value="DEOXYRIBONUCLEASE-1-LIKE 2"/>
    <property type="match status" value="1"/>
</dbReference>
<name>A0A9Q1EU33_SYNKA</name>
<dbReference type="PRINTS" id="PR00130">
    <property type="entry name" value="DNASEI"/>
</dbReference>
<evidence type="ECO:0000259" key="5">
    <source>
        <dbReference type="Pfam" id="PF03372"/>
    </source>
</evidence>
<sequence length="174" mass="19786">MIPSNRHTTVSVANIFQYPATDTFSREPFVVMFSYPKSGGSFFFALIPQHTSPHPTSQRATPKTFVQIDALYDVAAYIKNLWMTDNIILLGDFNAGCTYVTTYDWQYIRLRTNQTFHWLIPDTADTTVRHKNCPYDRIVATPAMMQVVVPGSAVVYDYMTALNLNQSMVSPHTM</sequence>
<dbReference type="GO" id="GO:0004530">
    <property type="term" value="F:deoxyribonuclease I activity"/>
    <property type="evidence" value="ECO:0007669"/>
    <property type="project" value="TreeGrafter"/>
</dbReference>
<evidence type="ECO:0000256" key="3">
    <source>
        <dbReference type="ARBA" id="ARBA00022759"/>
    </source>
</evidence>
<comment type="caution">
    <text evidence="6">The sequence shown here is derived from an EMBL/GenBank/DDBJ whole genome shotgun (WGS) entry which is preliminary data.</text>
</comment>
<dbReference type="InterPro" id="IPR036691">
    <property type="entry name" value="Endo/exonu/phosph_ase_sf"/>
</dbReference>
<dbReference type="SMART" id="SM00476">
    <property type="entry name" value="DNaseIc"/>
    <property type="match status" value="1"/>
</dbReference>
<keyword evidence="4" id="KW-0378">Hydrolase</keyword>
<keyword evidence="3" id="KW-0255">Endonuclease</keyword>
<protein>
    <recommendedName>
        <fullName evidence="5">Endonuclease/exonuclease/phosphatase domain-containing protein</fullName>
    </recommendedName>
</protein>
<evidence type="ECO:0000313" key="7">
    <source>
        <dbReference type="Proteomes" id="UP001152622"/>
    </source>
</evidence>
<dbReference type="Pfam" id="PF03372">
    <property type="entry name" value="Exo_endo_phos"/>
    <property type="match status" value="1"/>
</dbReference>
<dbReference type="GO" id="GO:0006308">
    <property type="term" value="P:DNA catabolic process"/>
    <property type="evidence" value="ECO:0007669"/>
    <property type="project" value="InterPro"/>
</dbReference>
<evidence type="ECO:0000313" key="6">
    <source>
        <dbReference type="EMBL" id="KAJ8345076.1"/>
    </source>
</evidence>
<evidence type="ECO:0000256" key="4">
    <source>
        <dbReference type="ARBA" id="ARBA00022801"/>
    </source>
</evidence>
<organism evidence="6 7">
    <name type="scientific">Synaphobranchus kaupii</name>
    <name type="common">Kaup's arrowtooth eel</name>
    <dbReference type="NCBI Taxonomy" id="118154"/>
    <lineage>
        <taxon>Eukaryota</taxon>
        <taxon>Metazoa</taxon>
        <taxon>Chordata</taxon>
        <taxon>Craniata</taxon>
        <taxon>Vertebrata</taxon>
        <taxon>Euteleostomi</taxon>
        <taxon>Actinopterygii</taxon>
        <taxon>Neopterygii</taxon>
        <taxon>Teleostei</taxon>
        <taxon>Anguilliformes</taxon>
        <taxon>Synaphobranchidae</taxon>
        <taxon>Synaphobranchus</taxon>
    </lineage>
</organism>
<dbReference type="PANTHER" id="PTHR11371">
    <property type="entry name" value="DEOXYRIBONUCLEASE"/>
    <property type="match status" value="1"/>
</dbReference>
<dbReference type="Gene3D" id="3.60.10.10">
    <property type="entry name" value="Endonuclease/exonuclease/phosphatase"/>
    <property type="match status" value="1"/>
</dbReference>